<proteinExistence type="predicted"/>
<organism evidence="4 5">
    <name type="scientific">Salipiger marinus</name>
    <dbReference type="NCBI Taxonomy" id="555512"/>
    <lineage>
        <taxon>Bacteria</taxon>
        <taxon>Pseudomonadati</taxon>
        <taxon>Pseudomonadota</taxon>
        <taxon>Alphaproteobacteria</taxon>
        <taxon>Rhodobacterales</taxon>
        <taxon>Roseobacteraceae</taxon>
        <taxon>Salipiger</taxon>
    </lineage>
</organism>
<gene>
    <name evidence="4" type="ORF">SAMN04487993_100536</name>
</gene>
<dbReference type="AlphaFoldDB" id="A0A1G8KRR8"/>
<keyword evidence="1" id="KW-0238">DNA-binding</keyword>
<feature type="region of interest" description="Disordered" evidence="2">
    <location>
        <begin position="73"/>
        <end position="92"/>
    </location>
</feature>
<accession>A0A1G8KRR8</accession>
<evidence type="ECO:0000313" key="5">
    <source>
        <dbReference type="Proteomes" id="UP000199093"/>
    </source>
</evidence>
<dbReference type="STRING" id="555512.SAMN04487993_100536"/>
<feature type="domain" description="AraC-type transcription regulator ligand-binding" evidence="3">
    <location>
        <begin position="7"/>
        <end position="84"/>
    </location>
</feature>
<dbReference type="InterPro" id="IPR032783">
    <property type="entry name" value="AraC_lig"/>
</dbReference>
<evidence type="ECO:0000313" key="4">
    <source>
        <dbReference type="EMBL" id="SDI46063.1"/>
    </source>
</evidence>
<protein>
    <submittedName>
        <fullName evidence="4">Cupin</fullName>
    </submittedName>
</protein>
<evidence type="ECO:0000259" key="3">
    <source>
        <dbReference type="Pfam" id="PF12852"/>
    </source>
</evidence>
<dbReference type="Pfam" id="PF12852">
    <property type="entry name" value="Cupin_6"/>
    <property type="match status" value="1"/>
</dbReference>
<dbReference type="Proteomes" id="UP000199093">
    <property type="component" value="Unassembled WGS sequence"/>
</dbReference>
<dbReference type="GO" id="GO:0003677">
    <property type="term" value="F:DNA binding"/>
    <property type="evidence" value="ECO:0007669"/>
    <property type="project" value="UniProtKB-KW"/>
</dbReference>
<reference evidence="4 5" key="1">
    <citation type="submission" date="2016-10" db="EMBL/GenBank/DDBJ databases">
        <authorList>
            <person name="de Groot N.N."/>
        </authorList>
    </citation>
    <scope>NUCLEOTIDE SEQUENCE [LARGE SCALE GENOMIC DNA]</scope>
    <source>
        <strain evidence="4 5">DSM 26424</strain>
    </source>
</reference>
<evidence type="ECO:0000256" key="2">
    <source>
        <dbReference type="SAM" id="MobiDB-lite"/>
    </source>
</evidence>
<dbReference type="EMBL" id="FNEJ01000005">
    <property type="protein sequence ID" value="SDI46063.1"/>
    <property type="molecule type" value="Genomic_DNA"/>
</dbReference>
<dbReference type="OrthoDB" id="9783876at2"/>
<keyword evidence="5" id="KW-1185">Reference proteome</keyword>
<dbReference type="RefSeq" id="WP_089845278.1">
    <property type="nucleotide sequence ID" value="NZ_FNEJ01000005.1"/>
</dbReference>
<evidence type="ECO:0000256" key="1">
    <source>
        <dbReference type="ARBA" id="ARBA00023125"/>
    </source>
</evidence>
<name>A0A1G8KRR8_9RHOB</name>
<sequence length="92" mass="9618">MLCHAVDPLSHLLALLKPRSCITAGGDRGLGLDDLAGRIKCDAAIRGDCWLAMADAAPVHLRTGDCLVRPSGRFATKSSSPGHPDRSGQVVT</sequence>